<dbReference type="InterPro" id="IPR036388">
    <property type="entry name" value="WH-like_DNA-bd_sf"/>
</dbReference>
<protein>
    <submittedName>
        <fullName evidence="3">Type 11 methyltransferase</fullName>
    </submittedName>
</protein>
<dbReference type="OrthoDB" id="9772751at2"/>
<dbReference type="EMBL" id="ATHJ01000061">
    <property type="protein sequence ID" value="EPR42921.1"/>
    <property type="molecule type" value="Genomic_DNA"/>
</dbReference>
<feature type="domain" description="Methyltransferase" evidence="1">
    <location>
        <begin position="189"/>
        <end position="297"/>
    </location>
</feature>
<dbReference type="PANTHER" id="PTHR45128">
    <property type="entry name" value="METHYLTRANSFERASE TYPE 11"/>
    <property type="match status" value="1"/>
</dbReference>
<dbReference type="InterPro" id="IPR036390">
    <property type="entry name" value="WH_DNA-bd_sf"/>
</dbReference>
<organism evidence="3 4">
    <name type="scientific">Desulfococcus multivorans DSM 2059</name>
    <dbReference type="NCBI Taxonomy" id="1121405"/>
    <lineage>
        <taxon>Bacteria</taxon>
        <taxon>Pseudomonadati</taxon>
        <taxon>Thermodesulfobacteriota</taxon>
        <taxon>Desulfobacteria</taxon>
        <taxon>Desulfobacterales</taxon>
        <taxon>Desulfococcaceae</taxon>
        <taxon>Desulfococcus</taxon>
    </lineage>
</organism>
<feature type="domain" description="S-adenosylmethionine-dependent methyltransferase Rv2258c-like winged HTH" evidence="2">
    <location>
        <begin position="36"/>
        <end position="107"/>
    </location>
</feature>
<reference evidence="3 4" key="1">
    <citation type="journal article" date="2013" name="Genome Announc.">
        <title>Draft genome sequences for three mercury-methylating, sulfate-reducing bacteria.</title>
        <authorList>
            <person name="Brown S.D."/>
            <person name="Hurt R.A.Jr."/>
            <person name="Gilmour C.C."/>
            <person name="Elias D.A."/>
        </authorList>
    </citation>
    <scope>NUCLEOTIDE SEQUENCE [LARGE SCALE GENOMIC DNA]</scope>
    <source>
        <strain evidence="3 4">DSM 2059</strain>
    </source>
</reference>
<dbReference type="RefSeq" id="WP_020875019.1">
    <property type="nucleotide sequence ID" value="NZ_ATHJ01000061.1"/>
</dbReference>
<gene>
    <name evidence="3" type="ORF">dsmv_0002</name>
</gene>
<dbReference type="Pfam" id="PF21320">
    <property type="entry name" value="WHD_Rv2258c"/>
    <property type="match status" value="1"/>
</dbReference>
<dbReference type="GO" id="GO:0008168">
    <property type="term" value="F:methyltransferase activity"/>
    <property type="evidence" value="ECO:0007669"/>
    <property type="project" value="UniProtKB-KW"/>
</dbReference>
<dbReference type="InterPro" id="IPR048711">
    <property type="entry name" value="WHD_Rv2258c"/>
</dbReference>
<keyword evidence="3" id="KW-0808">Transferase</keyword>
<dbReference type="Proteomes" id="UP000014977">
    <property type="component" value="Unassembled WGS sequence"/>
</dbReference>
<dbReference type="SUPFAM" id="SSF46785">
    <property type="entry name" value="Winged helix' DNA-binding domain"/>
    <property type="match status" value="1"/>
</dbReference>
<dbReference type="GO" id="GO:0032259">
    <property type="term" value="P:methylation"/>
    <property type="evidence" value="ECO:0007669"/>
    <property type="project" value="UniProtKB-KW"/>
</dbReference>
<keyword evidence="4" id="KW-1185">Reference proteome</keyword>
<dbReference type="PATRIC" id="fig|1121405.3.peg.793"/>
<dbReference type="InterPro" id="IPR053173">
    <property type="entry name" value="SAM-binding_MTase"/>
</dbReference>
<dbReference type="AlphaFoldDB" id="S7U0G7"/>
<name>S7U0G7_DESML</name>
<dbReference type="InterPro" id="IPR029063">
    <property type="entry name" value="SAM-dependent_MTases_sf"/>
</dbReference>
<sequence>MNRAIRINEQRHARRRDAFIEALVGAANGYFKIYSIYLGHRLGLYRGLADLEALTSGELAARTGTHERYVREWLEQQAVAGILEVADETAPTLERRYRLPSGHAEVLIDRESVNYLAPLAQAAVGVARPLEALEAAFRSGGGVPFAEYGEELRRGVGELNRPLFLYQLGREYLPSIPDIHRRLLADPPARVADMGCGTGWSAIGMAQSYPGIHVDGFDVDAASITDARDNARNAGLDHRVRFEVRDAGDPDLTGAYDLVTAFECVHDMSDPVAGLTTMRRLAGSRGSVIVMDERTGERFTTADNPIEQFLYGFSVMGCLPSAMAEQPSAATGTLMRPDTLRQYARQAGFRDIEILPVENDFFRFYRLNV</sequence>
<evidence type="ECO:0000259" key="1">
    <source>
        <dbReference type="Pfam" id="PF13847"/>
    </source>
</evidence>
<evidence type="ECO:0000313" key="4">
    <source>
        <dbReference type="Proteomes" id="UP000014977"/>
    </source>
</evidence>
<keyword evidence="3" id="KW-0489">Methyltransferase</keyword>
<dbReference type="STRING" id="897.B2D07_10055"/>
<accession>S7U0G7</accession>
<proteinExistence type="predicted"/>
<dbReference type="SUPFAM" id="SSF53335">
    <property type="entry name" value="S-adenosyl-L-methionine-dependent methyltransferases"/>
    <property type="match status" value="1"/>
</dbReference>
<comment type="caution">
    <text evidence="3">The sequence shown here is derived from an EMBL/GenBank/DDBJ whole genome shotgun (WGS) entry which is preliminary data.</text>
</comment>
<dbReference type="eggNOG" id="COG2890">
    <property type="taxonomic scope" value="Bacteria"/>
</dbReference>
<dbReference type="InterPro" id="IPR025714">
    <property type="entry name" value="Methyltranfer_dom"/>
</dbReference>
<dbReference type="PANTHER" id="PTHR45128:SF2">
    <property type="entry name" value="METHYLTRANSFERASE DOMAIN-CONTAINING PROTEIN"/>
    <property type="match status" value="1"/>
</dbReference>
<dbReference type="Gene3D" id="3.40.50.150">
    <property type="entry name" value="Vaccinia Virus protein VP39"/>
    <property type="match status" value="1"/>
</dbReference>
<evidence type="ECO:0000313" key="3">
    <source>
        <dbReference type="EMBL" id="EPR42921.1"/>
    </source>
</evidence>
<evidence type="ECO:0000259" key="2">
    <source>
        <dbReference type="Pfam" id="PF21320"/>
    </source>
</evidence>
<dbReference type="CDD" id="cd02440">
    <property type="entry name" value="AdoMet_MTases"/>
    <property type="match status" value="1"/>
</dbReference>
<dbReference type="Gene3D" id="1.10.10.10">
    <property type="entry name" value="Winged helix-like DNA-binding domain superfamily/Winged helix DNA-binding domain"/>
    <property type="match status" value="1"/>
</dbReference>
<dbReference type="Pfam" id="PF13847">
    <property type="entry name" value="Methyltransf_31"/>
    <property type="match status" value="1"/>
</dbReference>